<evidence type="ECO:0000256" key="1">
    <source>
        <dbReference type="ARBA" id="ARBA00004651"/>
    </source>
</evidence>
<dbReference type="InterPro" id="IPR051328">
    <property type="entry name" value="T7SS_ABC-Transporter"/>
</dbReference>
<comment type="subcellular location">
    <subcellularLocation>
        <location evidence="1 8">Cell membrane</location>
        <topology evidence="1 8">Multi-pass membrane protein</topology>
    </subcellularLocation>
</comment>
<dbReference type="AlphaFoldDB" id="A0A1H6DJI3"/>
<organism evidence="10 11">
    <name type="scientific">Thermomonospora echinospora</name>
    <dbReference type="NCBI Taxonomy" id="1992"/>
    <lineage>
        <taxon>Bacteria</taxon>
        <taxon>Bacillati</taxon>
        <taxon>Actinomycetota</taxon>
        <taxon>Actinomycetes</taxon>
        <taxon>Streptosporangiales</taxon>
        <taxon>Thermomonosporaceae</taxon>
        <taxon>Thermomonospora</taxon>
    </lineage>
</organism>
<accession>A0A1H6DJI3</accession>
<gene>
    <name evidence="10" type="ORF">SAMN04489712_11832</name>
</gene>
<dbReference type="Proteomes" id="UP000236723">
    <property type="component" value="Unassembled WGS sequence"/>
</dbReference>
<feature type="transmembrane region" description="Helical" evidence="8">
    <location>
        <begin position="258"/>
        <end position="281"/>
    </location>
</feature>
<feature type="domain" description="ABC transmembrane type-2" evidence="9">
    <location>
        <begin position="51"/>
        <end position="283"/>
    </location>
</feature>
<feature type="transmembrane region" description="Helical" evidence="8">
    <location>
        <begin position="132"/>
        <end position="159"/>
    </location>
</feature>
<dbReference type="GO" id="GO:0140359">
    <property type="term" value="F:ABC-type transporter activity"/>
    <property type="evidence" value="ECO:0007669"/>
    <property type="project" value="InterPro"/>
</dbReference>
<proteinExistence type="inferred from homology"/>
<feature type="transmembrane region" description="Helical" evidence="8">
    <location>
        <begin position="89"/>
        <end position="111"/>
    </location>
</feature>
<feature type="transmembrane region" description="Helical" evidence="8">
    <location>
        <begin position="207"/>
        <end position="229"/>
    </location>
</feature>
<evidence type="ECO:0000313" key="10">
    <source>
        <dbReference type="EMBL" id="SEG85557.1"/>
    </source>
</evidence>
<keyword evidence="11" id="KW-1185">Reference proteome</keyword>
<name>A0A1H6DJI3_9ACTN</name>
<dbReference type="InterPro" id="IPR000412">
    <property type="entry name" value="ABC_2_transport"/>
</dbReference>
<dbReference type="RefSeq" id="WP_235018240.1">
    <property type="nucleotide sequence ID" value="NZ_FNVO01000018.1"/>
</dbReference>
<keyword evidence="7" id="KW-0046">Antibiotic resistance</keyword>
<keyword evidence="6 8" id="KW-0472">Membrane</keyword>
<dbReference type="PANTHER" id="PTHR43077">
    <property type="entry name" value="TRANSPORT PERMEASE YVFS-RELATED"/>
    <property type="match status" value="1"/>
</dbReference>
<sequence>MTTVARPPGTATRPSGALSFEGTAGWQGTGTAAQIGVLTARLMRTLVLDRRVLAVGVLEPLVMLVAFGQVFAGLAHSPGFPPGVRYLDFLLPALLLTTALQSGVQAGMGIVDDTRTGLLTRLRSMPVRPGSILAAHGLACLVRGALRLFLLLVLAWSLFGHRPPGGPAGVLAAAVLCLVIGWSLGWVFLALACWIDRVELLQATTGLVMFPLMFASNAFVPVGALPTWLEWIARLNPVTYGVDAARDLCLTGATGPGALAAAGIGLAIAVSAAPVAVRGLARSR</sequence>
<dbReference type="Pfam" id="PF01061">
    <property type="entry name" value="ABC2_membrane"/>
    <property type="match status" value="1"/>
</dbReference>
<dbReference type="GO" id="GO:0043190">
    <property type="term" value="C:ATP-binding cassette (ABC) transporter complex"/>
    <property type="evidence" value="ECO:0007669"/>
    <property type="project" value="InterPro"/>
</dbReference>
<dbReference type="PRINTS" id="PR00164">
    <property type="entry name" value="ABC2TRNSPORT"/>
</dbReference>
<dbReference type="PANTHER" id="PTHR43077:SF8">
    <property type="entry name" value="DOXORUBICIN RESISTANCE ABC TRANSPORTER PERMEASE PROTEIN DRRB"/>
    <property type="match status" value="1"/>
</dbReference>
<evidence type="ECO:0000259" key="9">
    <source>
        <dbReference type="PROSITE" id="PS51012"/>
    </source>
</evidence>
<keyword evidence="4 8" id="KW-0812">Transmembrane</keyword>
<dbReference type="PIRSF" id="PIRSF006648">
    <property type="entry name" value="DrrB"/>
    <property type="match status" value="1"/>
</dbReference>
<dbReference type="GO" id="GO:0046677">
    <property type="term" value="P:response to antibiotic"/>
    <property type="evidence" value="ECO:0007669"/>
    <property type="project" value="UniProtKB-KW"/>
</dbReference>
<evidence type="ECO:0000256" key="2">
    <source>
        <dbReference type="ARBA" id="ARBA00007783"/>
    </source>
</evidence>
<evidence type="ECO:0000256" key="4">
    <source>
        <dbReference type="ARBA" id="ARBA00022692"/>
    </source>
</evidence>
<dbReference type="InterPro" id="IPR013525">
    <property type="entry name" value="ABC2_TM"/>
</dbReference>
<evidence type="ECO:0000256" key="6">
    <source>
        <dbReference type="ARBA" id="ARBA00023136"/>
    </source>
</evidence>
<evidence type="ECO:0000256" key="8">
    <source>
        <dbReference type="RuleBase" id="RU361157"/>
    </source>
</evidence>
<dbReference type="InterPro" id="IPR047817">
    <property type="entry name" value="ABC2_TM_bact-type"/>
</dbReference>
<keyword evidence="8" id="KW-0813">Transport</keyword>
<reference evidence="11" key="1">
    <citation type="submission" date="2016-10" db="EMBL/GenBank/DDBJ databases">
        <authorList>
            <person name="Varghese N."/>
            <person name="Submissions S."/>
        </authorList>
    </citation>
    <scope>NUCLEOTIDE SEQUENCE [LARGE SCALE GENOMIC DNA]</scope>
    <source>
        <strain evidence="11">DSM 43163</strain>
    </source>
</reference>
<protein>
    <recommendedName>
        <fullName evidence="8">Transport permease protein</fullName>
    </recommendedName>
</protein>
<comment type="similarity">
    <text evidence="2 8">Belongs to the ABC-2 integral membrane protein family.</text>
</comment>
<evidence type="ECO:0000256" key="3">
    <source>
        <dbReference type="ARBA" id="ARBA00022475"/>
    </source>
</evidence>
<dbReference type="EMBL" id="FNVO01000018">
    <property type="protein sequence ID" value="SEG85557.1"/>
    <property type="molecule type" value="Genomic_DNA"/>
</dbReference>
<keyword evidence="5 8" id="KW-1133">Transmembrane helix</keyword>
<evidence type="ECO:0000256" key="7">
    <source>
        <dbReference type="ARBA" id="ARBA00023251"/>
    </source>
</evidence>
<evidence type="ECO:0000313" key="11">
    <source>
        <dbReference type="Proteomes" id="UP000236723"/>
    </source>
</evidence>
<evidence type="ECO:0000256" key="5">
    <source>
        <dbReference type="ARBA" id="ARBA00022989"/>
    </source>
</evidence>
<feature type="transmembrane region" description="Helical" evidence="8">
    <location>
        <begin position="171"/>
        <end position="195"/>
    </location>
</feature>
<keyword evidence="3 8" id="KW-1003">Cell membrane</keyword>
<dbReference type="PROSITE" id="PS51012">
    <property type="entry name" value="ABC_TM2"/>
    <property type="match status" value="1"/>
</dbReference>
<feature type="transmembrane region" description="Helical" evidence="8">
    <location>
        <begin position="52"/>
        <end position="77"/>
    </location>
</feature>